<organism evidence="14 15">
    <name type="scientific">Spodoptera littoralis</name>
    <name type="common">Egyptian cotton leafworm</name>
    <dbReference type="NCBI Taxonomy" id="7109"/>
    <lineage>
        <taxon>Eukaryota</taxon>
        <taxon>Metazoa</taxon>
        <taxon>Ecdysozoa</taxon>
        <taxon>Arthropoda</taxon>
        <taxon>Hexapoda</taxon>
        <taxon>Insecta</taxon>
        <taxon>Pterygota</taxon>
        <taxon>Neoptera</taxon>
        <taxon>Endopterygota</taxon>
        <taxon>Lepidoptera</taxon>
        <taxon>Glossata</taxon>
        <taxon>Ditrysia</taxon>
        <taxon>Noctuoidea</taxon>
        <taxon>Noctuidae</taxon>
        <taxon>Amphipyrinae</taxon>
        <taxon>Spodoptera</taxon>
    </lineage>
</organism>
<gene>
    <name evidence="14" type="ORF">SPLIT_LOCUS12961</name>
</gene>
<dbReference type="InterPro" id="IPR026983">
    <property type="entry name" value="DHC"/>
</dbReference>
<dbReference type="Gene3D" id="1.20.140.100">
    <property type="entry name" value="Dynein heavy chain, N-terminal domain 2"/>
    <property type="match status" value="1"/>
</dbReference>
<dbReference type="PANTHER" id="PTHR45703">
    <property type="entry name" value="DYNEIN HEAVY CHAIN"/>
    <property type="match status" value="1"/>
</dbReference>
<dbReference type="GO" id="GO:0005874">
    <property type="term" value="C:microtubule"/>
    <property type="evidence" value="ECO:0007669"/>
    <property type="project" value="UniProtKB-KW"/>
</dbReference>
<dbReference type="GO" id="GO:0005524">
    <property type="term" value="F:ATP binding"/>
    <property type="evidence" value="ECO:0007669"/>
    <property type="project" value="UniProtKB-KW"/>
</dbReference>
<dbReference type="AlphaFoldDB" id="A0A9P0IH10"/>
<keyword evidence="8" id="KW-0243">Dynein</keyword>
<keyword evidence="7" id="KW-0067">ATP-binding</keyword>
<protein>
    <recommendedName>
        <fullName evidence="13">Dynein heavy chain linker domain-containing protein</fullName>
    </recommendedName>
</protein>
<keyword evidence="3" id="KW-0963">Cytoplasm</keyword>
<evidence type="ECO:0000256" key="10">
    <source>
        <dbReference type="ARBA" id="ARBA00023175"/>
    </source>
</evidence>
<evidence type="ECO:0000256" key="9">
    <source>
        <dbReference type="ARBA" id="ARBA00023054"/>
    </source>
</evidence>
<feature type="domain" description="Dynein heavy chain linker" evidence="13">
    <location>
        <begin position="564"/>
        <end position="833"/>
    </location>
</feature>
<keyword evidence="4" id="KW-0493">Microtubule</keyword>
<dbReference type="EMBL" id="LR824562">
    <property type="protein sequence ID" value="CAH1647610.1"/>
    <property type="molecule type" value="Genomic_DNA"/>
</dbReference>
<evidence type="ECO:0000256" key="7">
    <source>
        <dbReference type="ARBA" id="ARBA00022840"/>
    </source>
</evidence>
<dbReference type="Pfam" id="PF08393">
    <property type="entry name" value="DHC_N2"/>
    <property type="match status" value="1"/>
</dbReference>
<reference evidence="14" key="1">
    <citation type="submission" date="2022-02" db="EMBL/GenBank/DDBJ databases">
        <authorList>
            <person name="King R."/>
        </authorList>
    </citation>
    <scope>NUCLEOTIDE SEQUENCE</scope>
</reference>
<dbReference type="InterPro" id="IPR042222">
    <property type="entry name" value="Dynein_2_N"/>
</dbReference>
<dbReference type="GO" id="GO:0051959">
    <property type="term" value="F:dynein light intermediate chain binding"/>
    <property type="evidence" value="ECO:0007669"/>
    <property type="project" value="InterPro"/>
</dbReference>
<dbReference type="GO" id="GO:0007018">
    <property type="term" value="P:microtubule-based movement"/>
    <property type="evidence" value="ECO:0007669"/>
    <property type="project" value="InterPro"/>
</dbReference>
<evidence type="ECO:0000256" key="12">
    <source>
        <dbReference type="SAM" id="Coils"/>
    </source>
</evidence>
<dbReference type="GO" id="GO:0030286">
    <property type="term" value="C:dynein complex"/>
    <property type="evidence" value="ECO:0007669"/>
    <property type="project" value="UniProtKB-KW"/>
</dbReference>
<evidence type="ECO:0000256" key="2">
    <source>
        <dbReference type="ARBA" id="ARBA00008887"/>
    </source>
</evidence>
<keyword evidence="10" id="KW-0505">Motor protein</keyword>
<evidence type="ECO:0000256" key="5">
    <source>
        <dbReference type="ARBA" id="ARBA00022737"/>
    </source>
</evidence>
<dbReference type="InterPro" id="IPR013602">
    <property type="entry name" value="Dynein_heavy_linker"/>
</dbReference>
<keyword evidence="5" id="KW-0677">Repeat</keyword>
<evidence type="ECO:0000313" key="15">
    <source>
        <dbReference type="Proteomes" id="UP001153321"/>
    </source>
</evidence>
<comment type="similarity">
    <text evidence="2">Belongs to the dynein heavy chain family.</text>
</comment>
<dbReference type="GO" id="GO:0045505">
    <property type="term" value="F:dynein intermediate chain binding"/>
    <property type="evidence" value="ECO:0007669"/>
    <property type="project" value="InterPro"/>
</dbReference>
<name>A0A9P0IH10_SPOLI</name>
<keyword evidence="15" id="KW-1185">Reference proteome</keyword>
<evidence type="ECO:0000256" key="4">
    <source>
        <dbReference type="ARBA" id="ARBA00022701"/>
    </source>
</evidence>
<proteinExistence type="inferred from homology"/>
<keyword evidence="6" id="KW-0547">Nucleotide-binding</keyword>
<feature type="coiled-coil region" evidence="12">
    <location>
        <begin position="516"/>
        <end position="543"/>
    </location>
</feature>
<dbReference type="Gene3D" id="1.10.287.2620">
    <property type="match status" value="1"/>
</dbReference>
<dbReference type="FunFam" id="1.10.287.2620:FF:000001">
    <property type="entry name" value="Cytoplasmic dynein heavy chain 1"/>
    <property type="match status" value="1"/>
</dbReference>
<evidence type="ECO:0000256" key="3">
    <source>
        <dbReference type="ARBA" id="ARBA00022490"/>
    </source>
</evidence>
<evidence type="ECO:0000256" key="1">
    <source>
        <dbReference type="ARBA" id="ARBA00004245"/>
    </source>
</evidence>
<evidence type="ECO:0000256" key="6">
    <source>
        <dbReference type="ARBA" id="ARBA00022741"/>
    </source>
</evidence>
<dbReference type="PANTHER" id="PTHR45703:SF36">
    <property type="entry name" value="DYNEIN HEAVY CHAIN, CYTOPLASMIC"/>
    <property type="match status" value="1"/>
</dbReference>
<dbReference type="Proteomes" id="UP001153321">
    <property type="component" value="Chromosome Z"/>
</dbReference>
<evidence type="ECO:0000256" key="8">
    <source>
        <dbReference type="ARBA" id="ARBA00023017"/>
    </source>
</evidence>
<comment type="subcellular location">
    <subcellularLocation>
        <location evidence="1">Cytoplasm</location>
        <location evidence="1">Cytoskeleton</location>
    </subcellularLocation>
</comment>
<evidence type="ECO:0000259" key="13">
    <source>
        <dbReference type="Pfam" id="PF08393"/>
    </source>
</evidence>
<evidence type="ECO:0000256" key="11">
    <source>
        <dbReference type="ARBA" id="ARBA00023212"/>
    </source>
</evidence>
<sequence length="923" mass="107459">MFRKYTKIRNKLAKNLFILTPVLAKALLSIQAMCCEMYMKTFADLSRDMDTAFFYFIEDQMKRIEYVRDKLYEYRTVVLDVITQSCHTALYQQGFVYDDRNIPPFQVIRGKPTGGMSYTEKANKRKYCERLACFIKLADYMTNYMLYRLTKRSNNMMSNMLRTHVEFTPPKALLEGVNVEEVLEVIPRVTETCKWALFQVDAYILPSGEMELNPSEKVISTYIEKITGYWEEYVRTFHNFLNDETLQIFVQPTIMGKPVDWSAGVSPNLYFLMNQDKPMLDDIAYIPHSITYAYEVVWTFLTRYQAYRDDYRESCAMDLDLIREERDVFKFKTMCDRFVQQMESVENVLCYQPLGLLFLCLSPFQELFRPQPRKLFDVVANVTPEIGHACIEEIIQGIENINDDIIKEPETAAELVAFNFLMDGLEARVAFLEERLEYLRELYDLMGEFNIPISPDDMTEYLGLSVALGTLRTNVDARLETRSKLAGLFASRIGKDIMELMLDVNKLREEVAQPWLYDEKSDIEKVLETLQELQEKLNACSAREKQIREWQKIFKIPPARLEQLDEAINDVKLRQLLWKSSKEWNDMYKSWCEAPFNTLDVDEIQTTTINFAKIFNQLDKGVPPNKIVPKCKATIDIIKEKLPVMSYLRNPALKPRHWVKIEEILHTRFTPDTELTLQVFEDLHAFQHAEELMEVAGQASSEAGLEALLKKVEEMWASLEFPVVLHKDAKDVYVLGGLEEIQTCVDESNIHISTILSSRNCGPIKSRVEEWDKNLELFSKTLEEWFTCQQTWMYLEVIFSAPDIQRQLPNETRLFTIVDKSWKDIMRKLAKTRNPHAVQPHLRKCFDAIAKLEFGVKLPESELVVTEEGGLVERELSFQSRDMLQAKLAKTARPEDLTTDIIAMLSPEGERVNLGKVKNFTTL</sequence>
<keyword evidence="11" id="KW-0206">Cytoskeleton</keyword>
<keyword evidence="9 12" id="KW-0175">Coiled coil</keyword>
<accession>A0A9P0IH10</accession>
<evidence type="ECO:0000313" key="14">
    <source>
        <dbReference type="EMBL" id="CAH1647610.1"/>
    </source>
</evidence>